<evidence type="ECO:0000256" key="1">
    <source>
        <dbReference type="SAM" id="MobiDB-lite"/>
    </source>
</evidence>
<organism evidence="2 3">
    <name type="scientific">Streptomyces rishiriensis</name>
    <dbReference type="NCBI Taxonomy" id="68264"/>
    <lineage>
        <taxon>Bacteria</taxon>
        <taxon>Bacillati</taxon>
        <taxon>Actinomycetota</taxon>
        <taxon>Actinomycetes</taxon>
        <taxon>Kitasatosporales</taxon>
        <taxon>Streptomycetaceae</taxon>
        <taxon>Streptomyces</taxon>
    </lineage>
</organism>
<sequence length="75" mass="7629">MDPADIRCDARSPPQHRQDCPADALNASAGRGRVGAPGPTYIRTSVAGSYGAATPMAHVSMMELVTGAVVASAMS</sequence>
<reference evidence="2 3" key="1">
    <citation type="submission" date="2023-07" db="EMBL/GenBank/DDBJ databases">
        <title>Comparative genomics of wheat-associated soil bacteria to identify genetic determinants of phenazine resistance.</title>
        <authorList>
            <person name="Mouncey N."/>
        </authorList>
    </citation>
    <scope>NUCLEOTIDE SEQUENCE [LARGE SCALE GENOMIC DNA]</scope>
    <source>
        <strain evidence="2 3">B2I6</strain>
    </source>
</reference>
<feature type="compositionally biased region" description="Basic and acidic residues" evidence="1">
    <location>
        <begin position="1"/>
        <end position="20"/>
    </location>
</feature>
<keyword evidence="3" id="KW-1185">Reference proteome</keyword>
<gene>
    <name evidence="2" type="ORF">QF030_007835</name>
</gene>
<accession>A0ABU0P4I8</accession>
<dbReference type="EMBL" id="JAUSWV010000002">
    <property type="protein sequence ID" value="MDQ0585657.1"/>
    <property type="molecule type" value="Genomic_DNA"/>
</dbReference>
<evidence type="ECO:0000313" key="3">
    <source>
        <dbReference type="Proteomes" id="UP001230654"/>
    </source>
</evidence>
<proteinExistence type="predicted"/>
<feature type="region of interest" description="Disordered" evidence="1">
    <location>
        <begin position="1"/>
        <end position="37"/>
    </location>
</feature>
<evidence type="ECO:0000313" key="2">
    <source>
        <dbReference type="EMBL" id="MDQ0585657.1"/>
    </source>
</evidence>
<name>A0ABU0P4I8_STRRH</name>
<protein>
    <submittedName>
        <fullName evidence="2">Uncharacterized protein</fullName>
    </submittedName>
</protein>
<comment type="caution">
    <text evidence="2">The sequence shown here is derived from an EMBL/GenBank/DDBJ whole genome shotgun (WGS) entry which is preliminary data.</text>
</comment>
<dbReference type="Proteomes" id="UP001230654">
    <property type="component" value="Unassembled WGS sequence"/>
</dbReference>